<protein>
    <submittedName>
        <fullName evidence="3">Two-component system regulatory protein YycI</fullName>
    </submittedName>
</protein>
<organism evidence="3 4">
    <name type="scientific">Halobacillus salinarum</name>
    <dbReference type="NCBI Taxonomy" id="2932257"/>
    <lineage>
        <taxon>Bacteria</taxon>
        <taxon>Bacillati</taxon>
        <taxon>Bacillota</taxon>
        <taxon>Bacilli</taxon>
        <taxon>Bacillales</taxon>
        <taxon>Bacillaceae</taxon>
        <taxon>Halobacillus</taxon>
    </lineage>
</organism>
<name>A0ABY4EJZ9_9BACI</name>
<dbReference type="Proteomes" id="UP000831787">
    <property type="component" value="Chromosome"/>
</dbReference>
<sequence length="294" mass="33637">MQWGQIKTLFIVSFLILDLFLLQQFLSKQDTNELTTLSPSQEELEDMDIDLSNVPEEKPILKVMKAKPDEFAEENIEEIHDLDQDQQEYKIIDDRLLVSVFKDPIKIDEDNVTEQVSKYVPFASQYSYWTWNKEKHVIIFFQKANNHTIYYNKGGALIIKVDDGKMTKYSASLLNISDEEFGEQADLIAPIAAVQQLRDSLSKGDEITEMNLGYYSNINLNLLVENGAQVFNPTWKITVNGEDEYFVDALKGTLLSMDEGKFIDKSIATLENNTKDPTDIPKPNNERSSNGESQ</sequence>
<dbReference type="RefSeq" id="WP_244711043.1">
    <property type="nucleotide sequence ID" value="NZ_CP095073.1"/>
</dbReference>
<reference evidence="3 4" key="1">
    <citation type="submission" date="2022-04" db="EMBL/GenBank/DDBJ databases">
        <title>Halobacillus sp. isolated from saltern.</title>
        <authorList>
            <person name="Won M."/>
            <person name="Lee C.-M."/>
            <person name="Woen H.-Y."/>
            <person name="Kwon S.-W."/>
        </authorList>
    </citation>
    <scope>NUCLEOTIDE SEQUENCE [LARGE SCALE GENOMIC DNA]</scope>
    <source>
        <strain evidence="3 4">SSBR10-3</strain>
    </source>
</reference>
<dbReference type="Gene3D" id="2.40.128.690">
    <property type="entry name" value="YycH protein, domain 3-like"/>
    <property type="match status" value="1"/>
</dbReference>
<evidence type="ECO:0000256" key="1">
    <source>
        <dbReference type="SAM" id="MobiDB-lite"/>
    </source>
</evidence>
<dbReference type="InterPro" id="IPR018604">
    <property type="entry name" value="YycI-like"/>
</dbReference>
<feature type="domain" description="Regulatory protein YycH-like" evidence="2">
    <location>
        <begin position="40"/>
        <end position="249"/>
    </location>
</feature>
<feature type="region of interest" description="Disordered" evidence="1">
    <location>
        <begin position="271"/>
        <end position="294"/>
    </location>
</feature>
<evidence type="ECO:0000313" key="3">
    <source>
        <dbReference type="EMBL" id="UOQ44799.1"/>
    </source>
</evidence>
<keyword evidence="4" id="KW-1185">Reference proteome</keyword>
<dbReference type="EMBL" id="CP095073">
    <property type="protein sequence ID" value="UOQ44799.1"/>
    <property type="molecule type" value="Genomic_DNA"/>
</dbReference>
<gene>
    <name evidence="3" type="ORF">MUN89_02260</name>
</gene>
<evidence type="ECO:0000313" key="4">
    <source>
        <dbReference type="Proteomes" id="UP000831787"/>
    </source>
</evidence>
<evidence type="ECO:0000259" key="2">
    <source>
        <dbReference type="Pfam" id="PF09648"/>
    </source>
</evidence>
<dbReference type="Pfam" id="PF09648">
    <property type="entry name" value="YycI"/>
    <property type="match status" value="1"/>
</dbReference>
<accession>A0ABY4EJZ9</accession>
<proteinExistence type="predicted"/>